<feature type="compositionally biased region" description="Basic and acidic residues" evidence="6">
    <location>
        <begin position="217"/>
        <end position="243"/>
    </location>
</feature>
<comment type="caution">
    <text evidence="8">The sequence shown here is derived from an EMBL/GenBank/DDBJ whole genome shotgun (WGS) entry which is preliminary data.</text>
</comment>
<organism evidence="8 9">
    <name type="scientific">Luedemannella flava</name>
    <dbReference type="NCBI Taxonomy" id="349316"/>
    <lineage>
        <taxon>Bacteria</taxon>
        <taxon>Bacillati</taxon>
        <taxon>Actinomycetota</taxon>
        <taxon>Actinomycetes</taxon>
        <taxon>Micromonosporales</taxon>
        <taxon>Micromonosporaceae</taxon>
        <taxon>Luedemannella</taxon>
    </lineage>
</organism>
<keyword evidence="3" id="KW-0805">Transcription regulation</keyword>
<dbReference type="Pfam" id="PF03861">
    <property type="entry name" value="ANTAR"/>
    <property type="match status" value="1"/>
</dbReference>
<evidence type="ECO:0000256" key="4">
    <source>
        <dbReference type="ARBA" id="ARBA00023163"/>
    </source>
</evidence>
<dbReference type="Gene3D" id="3.30.450.40">
    <property type="match status" value="1"/>
</dbReference>
<gene>
    <name evidence="8" type="ORF">GCM10009682_50870</name>
</gene>
<keyword evidence="5" id="KW-0175">Coiled coil</keyword>
<dbReference type="SUPFAM" id="SSF52172">
    <property type="entry name" value="CheY-like"/>
    <property type="match status" value="1"/>
</dbReference>
<evidence type="ECO:0000256" key="5">
    <source>
        <dbReference type="SAM" id="Coils"/>
    </source>
</evidence>
<reference evidence="8 9" key="1">
    <citation type="journal article" date="2019" name="Int. J. Syst. Evol. Microbiol.">
        <title>The Global Catalogue of Microorganisms (GCM) 10K type strain sequencing project: providing services to taxonomists for standard genome sequencing and annotation.</title>
        <authorList>
            <consortium name="The Broad Institute Genomics Platform"/>
            <consortium name="The Broad Institute Genome Sequencing Center for Infectious Disease"/>
            <person name="Wu L."/>
            <person name="Ma J."/>
        </authorList>
    </citation>
    <scope>NUCLEOTIDE SEQUENCE [LARGE SCALE GENOMIC DNA]</scope>
    <source>
        <strain evidence="8 9">JCM 13250</strain>
    </source>
</reference>
<dbReference type="InterPro" id="IPR003018">
    <property type="entry name" value="GAF"/>
</dbReference>
<evidence type="ECO:0000256" key="2">
    <source>
        <dbReference type="ARBA" id="ARBA00022777"/>
    </source>
</evidence>
<dbReference type="InterPro" id="IPR011006">
    <property type="entry name" value="CheY-like_superfamily"/>
</dbReference>
<sequence>MAETAGQPTPHDDVSAEERMRRADLWEAGADERERLADERERLADEREALADERERAADRQEYAQDRRELDWAARSVATDGADDAEEAAAPRAAVCRAEAAVRRAEAELERTKRAAARVQARAALRLAGSERAAARAAALTTDAEEAAWLADRRDFVAAERDRLADGRDDLADLRDETARLREQLADERERELLERERRIDQLRPAARQAGTAAPHTGRDPAMDSEARADGERQRERAAVRRRAAAQERARAAATWGPQAYGPMLVASFAPLAQQLFGNDDLRDTLTQLLKFTVDAVAGCDSASVTLHQHGRVVDAVSSDAVAAELDDIQFAAGIGPAPEATHSEHPVYVADLAAASRWPVLTATAAELGVSSVLCYALSIARPAQWSELGALTLYGTAPDAFSDDDQEFGSILAAYAAITVAMAQRRDEIDRREAALHRGLSTRDVIGQAKGILMERQRLSAGDAFDLLRRVSQRLNRKLADVAQHLAETGELPTT</sequence>
<accession>A0ABN2MFF3</accession>
<feature type="coiled-coil region" evidence="5">
    <location>
        <begin position="157"/>
        <end position="191"/>
    </location>
</feature>
<feature type="region of interest" description="Disordered" evidence="6">
    <location>
        <begin position="196"/>
        <end position="243"/>
    </location>
</feature>
<dbReference type="Proteomes" id="UP001500218">
    <property type="component" value="Unassembled WGS sequence"/>
</dbReference>
<evidence type="ECO:0000256" key="6">
    <source>
        <dbReference type="SAM" id="MobiDB-lite"/>
    </source>
</evidence>
<feature type="domain" description="ANTAR" evidence="7">
    <location>
        <begin position="428"/>
        <end position="489"/>
    </location>
</feature>
<feature type="region of interest" description="Disordered" evidence="6">
    <location>
        <begin position="1"/>
        <end position="33"/>
    </location>
</feature>
<name>A0ABN2MFF3_9ACTN</name>
<protein>
    <recommendedName>
        <fullName evidence="7">ANTAR domain-containing protein</fullName>
    </recommendedName>
</protein>
<evidence type="ECO:0000259" key="7">
    <source>
        <dbReference type="PROSITE" id="PS50921"/>
    </source>
</evidence>
<keyword evidence="1" id="KW-0808">Transferase</keyword>
<dbReference type="Gene3D" id="1.10.10.10">
    <property type="entry name" value="Winged helix-like DNA-binding domain superfamily/Winged helix DNA-binding domain"/>
    <property type="match status" value="1"/>
</dbReference>
<feature type="compositionally biased region" description="Basic and acidic residues" evidence="6">
    <location>
        <begin position="10"/>
        <end position="33"/>
    </location>
</feature>
<dbReference type="EMBL" id="BAAALT010000210">
    <property type="protein sequence ID" value="GAA1824473.1"/>
    <property type="molecule type" value="Genomic_DNA"/>
</dbReference>
<evidence type="ECO:0000256" key="1">
    <source>
        <dbReference type="ARBA" id="ARBA00022679"/>
    </source>
</evidence>
<dbReference type="RefSeq" id="WP_344137507.1">
    <property type="nucleotide sequence ID" value="NZ_BAAALT010000210.1"/>
</dbReference>
<dbReference type="InterPro" id="IPR005561">
    <property type="entry name" value="ANTAR"/>
</dbReference>
<keyword evidence="9" id="KW-1185">Reference proteome</keyword>
<dbReference type="InterPro" id="IPR036388">
    <property type="entry name" value="WH-like_DNA-bd_sf"/>
</dbReference>
<dbReference type="Pfam" id="PF13185">
    <property type="entry name" value="GAF_2"/>
    <property type="match status" value="1"/>
</dbReference>
<dbReference type="SMART" id="SM01012">
    <property type="entry name" value="ANTAR"/>
    <property type="match status" value="1"/>
</dbReference>
<evidence type="ECO:0000256" key="3">
    <source>
        <dbReference type="ARBA" id="ARBA00023015"/>
    </source>
</evidence>
<feature type="region of interest" description="Disordered" evidence="6">
    <location>
        <begin position="47"/>
        <end position="71"/>
    </location>
</feature>
<evidence type="ECO:0000313" key="9">
    <source>
        <dbReference type="Proteomes" id="UP001500218"/>
    </source>
</evidence>
<evidence type="ECO:0000313" key="8">
    <source>
        <dbReference type="EMBL" id="GAA1824473.1"/>
    </source>
</evidence>
<keyword evidence="4" id="KW-0804">Transcription</keyword>
<proteinExistence type="predicted"/>
<dbReference type="PROSITE" id="PS50921">
    <property type="entry name" value="ANTAR"/>
    <property type="match status" value="1"/>
</dbReference>
<dbReference type="InterPro" id="IPR029016">
    <property type="entry name" value="GAF-like_dom_sf"/>
</dbReference>
<dbReference type="SUPFAM" id="SSF55781">
    <property type="entry name" value="GAF domain-like"/>
    <property type="match status" value="1"/>
</dbReference>
<keyword evidence="2" id="KW-0418">Kinase</keyword>